<keyword evidence="11" id="KW-1185">Reference proteome</keyword>
<dbReference type="PANTHER" id="PTHR43289">
    <property type="entry name" value="MITOGEN-ACTIVATED PROTEIN KINASE KINASE KINASE 20-RELATED"/>
    <property type="match status" value="1"/>
</dbReference>
<dbReference type="InterPro" id="IPR000719">
    <property type="entry name" value="Prot_kinase_dom"/>
</dbReference>
<dbReference type="PROSITE" id="PS50011">
    <property type="entry name" value="PROTEIN_KINASE_DOM"/>
    <property type="match status" value="1"/>
</dbReference>
<dbReference type="InterPro" id="IPR017441">
    <property type="entry name" value="Protein_kinase_ATP_BS"/>
</dbReference>
<keyword evidence="2" id="KW-0723">Serine/threonine-protein kinase</keyword>
<dbReference type="PROSITE" id="PS00107">
    <property type="entry name" value="PROTEIN_KINASE_ATP"/>
    <property type="match status" value="1"/>
</dbReference>
<dbReference type="InterPro" id="IPR011009">
    <property type="entry name" value="Kinase-like_dom_sf"/>
</dbReference>
<dbReference type="Gene3D" id="3.30.200.20">
    <property type="entry name" value="Phosphorylase Kinase, domain 1"/>
    <property type="match status" value="1"/>
</dbReference>
<protein>
    <recommendedName>
        <fullName evidence="1">non-specific serine/threonine protein kinase</fullName>
        <ecNumber evidence="1">2.7.11.1</ecNumber>
    </recommendedName>
</protein>
<dbReference type="PROSITE" id="PS00108">
    <property type="entry name" value="PROTEIN_KINASE_ST"/>
    <property type="match status" value="1"/>
</dbReference>
<name>A0A511MIF2_9NOCA</name>
<dbReference type="InterPro" id="IPR008271">
    <property type="entry name" value="Ser/Thr_kinase_AS"/>
</dbReference>
<dbReference type="SUPFAM" id="SSF56112">
    <property type="entry name" value="Protein kinase-like (PK-like)"/>
    <property type="match status" value="1"/>
</dbReference>
<dbReference type="Proteomes" id="UP000321424">
    <property type="component" value="Unassembled WGS sequence"/>
</dbReference>
<dbReference type="Gene3D" id="1.10.510.10">
    <property type="entry name" value="Transferase(Phosphotransferase) domain 1"/>
    <property type="match status" value="1"/>
</dbReference>
<feature type="binding site" evidence="7">
    <location>
        <position position="44"/>
    </location>
    <ligand>
        <name>ATP</name>
        <dbReference type="ChEBI" id="CHEBI:30616"/>
    </ligand>
</feature>
<keyword evidence="6 7" id="KW-0067">ATP-binding</keyword>
<evidence type="ECO:0000313" key="10">
    <source>
        <dbReference type="EMBL" id="GEM40433.1"/>
    </source>
</evidence>
<evidence type="ECO:0000256" key="2">
    <source>
        <dbReference type="ARBA" id="ARBA00022527"/>
    </source>
</evidence>
<evidence type="ECO:0000256" key="4">
    <source>
        <dbReference type="ARBA" id="ARBA00022741"/>
    </source>
</evidence>
<sequence>MAAPSLLRGTVFADHLIAERLGSGGMGTVYLAHHPRLPRSVALKVLDPELGADPRFRARFEREAELVAQLDHPNIVGIHDRGIESGLLWISMHYVPGGDLARHLRRHRRGLDPRRAVYIVTEVARGLDHAHRRGIVHRDIKPANIFLGTEDRILIGDFGIARTTDADATETAGPPMLTRAYAAPEQWAGEATDPRTDVYALGVTLHELLTGGLPSAGVAQSLPPRLAAVIAKASAADPADRYQTCGDLAAAATTALSTNHRRHLASVAFGTTVTVAAAFVAWDTLRPNLIDGDPWPAPGVVEIPGPPFPLQCPTPYLKSDRGPKGLCTAVDAAKNEATFYFYYPRSNEREHREGPFSIQSQREPVKKQKDGTTYVSGPTVKSSFAGAVNVGHRYDADREHGAFARDTFGGLLPFLATFEPLPVCRTVTDC</sequence>
<dbReference type="EC" id="2.7.11.1" evidence="1"/>
<evidence type="ECO:0000313" key="11">
    <source>
        <dbReference type="Proteomes" id="UP000321424"/>
    </source>
</evidence>
<evidence type="ECO:0000256" key="1">
    <source>
        <dbReference type="ARBA" id="ARBA00012513"/>
    </source>
</evidence>
<dbReference type="AlphaFoldDB" id="A0A511MIF2"/>
<keyword evidence="5" id="KW-0418">Kinase</keyword>
<dbReference type="SMART" id="SM00220">
    <property type="entry name" value="S_TKc"/>
    <property type="match status" value="1"/>
</dbReference>
<organism evidence="10 11">
    <name type="scientific">Nocardia ninae NBRC 108245</name>
    <dbReference type="NCBI Taxonomy" id="1210091"/>
    <lineage>
        <taxon>Bacteria</taxon>
        <taxon>Bacillati</taxon>
        <taxon>Actinomycetota</taxon>
        <taxon>Actinomycetes</taxon>
        <taxon>Mycobacteriales</taxon>
        <taxon>Nocardiaceae</taxon>
        <taxon>Nocardia</taxon>
    </lineage>
</organism>
<evidence type="ECO:0000256" key="6">
    <source>
        <dbReference type="ARBA" id="ARBA00022840"/>
    </source>
</evidence>
<gene>
    <name evidence="10" type="ORF">NN4_49520</name>
</gene>
<comment type="caution">
    <text evidence="10">The sequence shown here is derived from an EMBL/GenBank/DDBJ whole genome shotgun (WGS) entry which is preliminary data.</text>
</comment>
<dbReference type="GO" id="GO:0004674">
    <property type="term" value="F:protein serine/threonine kinase activity"/>
    <property type="evidence" value="ECO:0007669"/>
    <property type="project" value="UniProtKB-KW"/>
</dbReference>
<proteinExistence type="predicted"/>
<feature type="domain" description="Protein kinase" evidence="9">
    <location>
        <begin position="15"/>
        <end position="317"/>
    </location>
</feature>
<dbReference type="EMBL" id="BJXA01000036">
    <property type="protein sequence ID" value="GEM40433.1"/>
    <property type="molecule type" value="Genomic_DNA"/>
</dbReference>
<keyword evidence="4 7" id="KW-0547">Nucleotide-binding</keyword>
<feature type="region of interest" description="Disordered" evidence="8">
    <location>
        <begin position="352"/>
        <end position="373"/>
    </location>
</feature>
<dbReference type="OrthoDB" id="4517443at2"/>
<evidence type="ECO:0000259" key="9">
    <source>
        <dbReference type="PROSITE" id="PS50011"/>
    </source>
</evidence>
<evidence type="ECO:0000256" key="5">
    <source>
        <dbReference type="ARBA" id="ARBA00022777"/>
    </source>
</evidence>
<evidence type="ECO:0000256" key="3">
    <source>
        <dbReference type="ARBA" id="ARBA00022679"/>
    </source>
</evidence>
<evidence type="ECO:0000256" key="7">
    <source>
        <dbReference type="PROSITE-ProRule" id="PRU10141"/>
    </source>
</evidence>
<dbReference type="Pfam" id="PF00069">
    <property type="entry name" value="Pkinase"/>
    <property type="match status" value="1"/>
</dbReference>
<reference evidence="10 11" key="1">
    <citation type="submission" date="2019-07" db="EMBL/GenBank/DDBJ databases">
        <title>Whole genome shotgun sequence of Nocardia ninae NBRC 108245.</title>
        <authorList>
            <person name="Hosoyama A."/>
            <person name="Uohara A."/>
            <person name="Ohji S."/>
            <person name="Ichikawa N."/>
        </authorList>
    </citation>
    <scope>NUCLEOTIDE SEQUENCE [LARGE SCALE GENOMIC DNA]</scope>
    <source>
        <strain evidence="10 11">NBRC 108245</strain>
    </source>
</reference>
<dbReference type="RefSeq" id="WP_147135732.1">
    <property type="nucleotide sequence ID" value="NZ_BJXA01000036.1"/>
</dbReference>
<dbReference type="PANTHER" id="PTHR43289:SF6">
    <property type="entry name" value="SERINE_THREONINE-PROTEIN KINASE NEKL-3"/>
    <property type="match status" value="1"/>
</dbReference>
<dbReference type="GO" id="GO:0005524">
    <property type="term" value="F:ATP binding"/>
    <property type="evidence" value="ECO:0007669"/>
    <property type="project" value="UniProtKB-UniRule"/>
</dbReference>
<keyword evidence="3" id="KW-0808">Transferase</keyword>
<evidence type="ECO:0000256" key="8">
    <source>
        <dbReference type="SAM" id="MobiDB-lite"/>
    </source>
</evidence>
<dbReference type="CDD" id="cd14014">
    <property type="entry name" value="STKc_PknB_like"/>
    <property type="match status" value="1"/>
</dbReference>
<accession>A0A511MIF2</accession>